<dbReference type="SUPFAM" id="SSF51905">
    <property type="entry name" value="FAD/NAD(P)-binding domain"/>
    <property type="match status" value="1"/>
</dbReference>
<name>A0A8H3GXQ0_9AGAM</name>
<dbReference type="InterPro" id="IPR051209">
    <property type="entry name" value="FAD-bind_Monooxygenase_sf"/>
</dbReference>
<dbReference type="GO" id="GO:0004499">
    <property type="term" value="F:N,N-dimethylaniline monooxygenase activity"/>
    <property type="evidence" value="ECO:0007669"/>
    <property type="project" value="InterPro"/>
</dbReference>
<evidence type="ECO:0000313" key="6">
    <source>
        <dbReference type="Proteomes" id="UP000663850"/>
    </source>
</evidence>
<organism evidence="5 6">
    <name type="scientific">Rhizoctonia solani</name>
    <dbReference type="NCBI Taxonomy" id="456999"/>
    <lineage>
        <taxon>Eukaryota</taxon>
        <taxon>Fungi</taxon>
        <taxon>Dikarya</taxon>
        <taxon>Basidiomycota</taxon>
        <taxon>Agaricomycotina</taxon>
        <taxon>Agaricomycetes</taxon>
        <taxon>Cantharellales</taxon>
        <taxon>Ceratobasidiaceae</taxon>
        <taxon>Rhizoctonia</taxon>
    </lineage>
</organism>
<dbReference type="EMBL" id="CAJMWZ010003380">
    <property type="protein sequence ID" value="CAE6473548.1"/>
    <property type="molecule type" value="Genomic_DNA"/>
</dbReference>
<comment type="similarity">
    <text evidence="1">Belongs to the FAD-binding monooxygenase family.</text>
</comment>
<accession>A0A8H3GXQ0</accession>
<sequence>MSWRRKSEAHGGKTPILVAPVMSPDIGTRDLSFEPNPGWSRPYAPREEIREYWKGIVTKHRIEPHIKFNTENVSTRQVTQVTAKIVISTVGFFRHPHWPDVPGRGNFKGDLLHAQMWDHNVSLSGKRVALIGNGCAGSQILPAISEDSSITVTNFCRTPSWYIPRNSKPVSEWTKWCFRYVPYALRSQRYLHVGLTEQKARTLQFGLE</sequence>
<evidence type="ECO:0000256" key="3">
    <source>
        <dbReference type="ARBA" id="ARBA00022827"/>
    </source>
</evidence>
<gene>
    <name evidence="5" type="ORF">RDB_LOCUS65598</name>
</gene>
<dbReference type="Gene3D" id="3.50.50.60">
    <property type="entry name" value="FAD/NAD(P)-binding domain"/>
    <property type="match status" value="1"/>
</dbReference>
<dbReference type="Pfam" id="PF00743">
    <property type="entry name" value="FMO-like"/>
    <property type="match status" value="1"/>
</dbReference>
<proteinExistence type="inferred from homology"/>
<dbReference type="AlphaFoldDB" id="A0A8H3GXQ0"/>
<keyword evidence="2" id="KW-0285">Flavoprotein</keyword>
<comment type="caution">
    <text evidence="5">The sequence shown here is derived from an EMBL/GenBank/DDBJ whole genome shotgun (WGS) entry which is preliminary data.</text>
</comment>
<evidence type="ECO:0000256" key="4">
    <source>
        <dbReference type="ARBA" id="ARBA00023002"/>
    </source>
</evidence>
<evidence type="ECO:0000256" key="2">
    <source>
        <dbReference type="ARBA" id="ARBA00022630"/>
    </source>
</evidence>
<dbReference type="PANTHER" id="PTHR42877">
    <property type="entry name" value="L-ORNITHINE N(5)-MONOOXYGENASE-RELATED"/>
    <property type="match status" value="1"/>
</dbReference>
<dbReference type="GO" id="GO:0050661">
    <property type="term" value="F:NADP binding"/>
    <property type="evidence" value="ECO:0007669"/>
    <property type="project" value="InterPro"/>
</dbReference>
<evidence type="ECO:0000256" key="1">
    <source>
        <dbReference type="ARBA" id="ARBA00010139"/>
    </source>
</evidence>
<dbReference type="PANTHER" id="PTHR42877:SF4">
    <property type="entry name" value="FAD_NAD(P)-BINDING DOMAIN-CONTAINING PROTEIN-RELATED"/>
    <property type="match status" value="1"/>
</dbReference>
<dbReference type="InterPro" id="IPR020946">
    <property type="entry name" value="Flavin_mOase-like"/>
</dbReference>
<keyword evidence="4" id="KW-0560">Oxidoreductase</keyword>
<keyword evidence="3" id="KW-0274">FAD</keyword>
<dbReference type="InterPro" id="IPR036188">
    <property type="entry name" value="FAD/NAD-bd_sf"/>
</dbReference>
<evidence type="ECO:0008006" key="7">
    <source>
        <dbReference type="Google" id="ProtNLM"/>
    </source>
</evidence>
<dbReference type="GO" id="GO:0050660">
    <property type="term" value="F:flavin adenine dinucleotide binding"/>
    <property type="evidence" value="ECO:0007669"/>
    <property type="project" value="InterPro"/>
</dbReference>
<protein>
    <recommendedName>
        <fullName evidence="7">L-ornithine N(5)-oxygenase</fullName>
    </recommendedName>
</protein>
<dbReference type="Proteomes" id="UP000663850">
    <property type="component" value="Unassembled WGS sequence"/>
</dbReference>
<reference evidence="5" key="1">
    <citation type="submission" date="2021-01" db="EMBL/GenBank/DDBJ databases">
        <authorList>
            <person name="Kaushik A."/>
        </authorList>
    </citation>
    <scope>NUCLEOTIDE SEQUENCE</scope>
    <source>
        <strain evidence="5">Type strain: AG8-Rh-89/</strain>
    </source>
</reference>
<evidence type="ECO:0000313" key="5">
    <source>
        <dbReference type="EMBL" id="CAE6473548.1"/>
    </source>
</evidence>